<dbReference type="SUPFAM" id="SSF82199">
    <property type="entry name" value="SET domain"/>
    <property type="match status" value="1"/>
</dbReference>
<dbReference type="PIRSF" id="PIRSF022536">
    <property type="entry name" value="A612L_SET"/>
    <property type="match status" value="1"/>
</dbReference>
<dbReference type="SMART" id="SM00317">
    <property type="entry name" value="SET"/>
    <property type="match status" value="1"/>
</dbReference>
<dbReference type="AlphaFoldDB" id="A0A8J8FIL2"/>
<protein>
    <submittedName>
        <fullName evidence="2">SET domain-containing protein-lysine N-methyltransferase</fullName>
    </submittedName>
</protein>
<keyword evidence="3" id="KW-1185">Reference proteome</keyword>
<dbReference type="InterPro" id="IPR046341">
    <property type="entry name" value="SET_dom_sf"/>
</dbReference>
<dbReference type="Gene3D" id="2.170.270.10">
    <property type="entry name" value="SET domain"/>
    <property type="match status" value="1"/>
</dbReference>
<gene>
    <name evidence="2" type="ORF">GD597_13700</name>
</gene>
<organism evidence="2 3">
    <name type="scientific">Limnovirga soli</name>
    <dbReference type="NCBI Taxonomy" id="2656915"/>
    <lineage>
        <taxon>Bacteria</taxon>
        <taxon>Pseudomonadati</taxon>
        <taxon>Bacteroidota</taxon>
        <taxon>Chitinophagia</taxon>
        <taxon>Chitinophagales</taxon>
        <taxon>Chitinophagaceae</taxon>
        <taxon>Limnovirga</taxon>
    </lineage>
</organism>
<dbReference type="GO" id="GO:0062122">
    <property type="term" value="F:histone H3K37 methyltransferase activity"/>
    <property type="evidence" value="ECO:0007669"/>
    <property type="project" value="InterPro"/>
</dbReference>
<proteinExistence type="predicted"/>
<dbReference type="Proteomes" id="UP000598971">
    <property type="component" value="Unassembled WGS sequence"/>
</dbReference>
<dbReference type="PROSITE" id="PS50280">
    <property type="entry name" value="SET"/>
    <property type="match status" value="1"/>
</dbReference>
<evidence type="ECO:0000313" key="3">
    <source>
        <dbReference type="Proteomes" id="UP000598971"/>
    </source>
</evidence>
<name>A0A8J8FIL2_9BACT</name>
<dbReference type="RefSeq" id="WP_171608462.1">
    <property type="nucleotide sequence ID" value="NZ_WHPF01000009.1"/>
</dbReference>
<sequence>MIQPFLTVAPSGNRGRGVFTTEDIAANTIVEMAPVLVLSKKERQVVEQTKLNRYIFEWGVSKTKGALALGFVSMYNHEYNANCEYEMDYAHELITIRTVRQIKKGEELSINYNAHPDDPTEVWF</sequence>
<evidence type="ECO:0000313" key="2">
    <source>
        <dbReference type="EMBL" id="NNV56521.1"/>
    </source>
</evidence>
<accession>A0A8J8FIL2</accession>
<evidence type="ECO:0000259" key="1">
    <source>
        <dbReference type="PROSITE" id="PS50280"/>
    </source>
</evidence>
<dbReference type="CDD" id="cd10540">
    <property type="entry name" value="SET_SpSet7-like"/>
    <property type="match status" value="1"/>
</dbReference>
<dbReference type="Pfam" id="PF00856">
    <property type="entry name" value="SET"/>
    <property type="match status" value="1"/>
</dbReference>
<feature type="domain" description="SET" evidence="1">
    <location>
        <begin position="4"/>
        <end position="113"/>
    </location>
</feature>
<comment type="caution">
    <text evidence="2">The sequence shown here is derived from an EMBL/GenBank/DDBJ whole genome shotgun (WGS) entry which is preliminary data.</text>
</comment>
<dbReference type="EMBL" id="WHPF01000009">
    <property type="protein sequence ID" value="NNV56521.1"/>
    <property type="molecule type" value="Genomic_DNA"/>
</dbReference>
<reference evidence="2" key="1">
    <citation type="submission" date="2019-10" db="EMBL/GenBank/DDBJ databases">
        <title>Draft genome sequence of Panacibacter sp. KCS-6.</title>
        <authorList>
            <person name="Yim K.J."/>
        </authorList>
    </citation>
    <scope>NUCLEOTIDE SEQUENCE</scope>
    <source>
        <strain evidence="2">KCS-6</strain>
    </source>
</reference>
<dbReference type="InterPro" id="IPR009207">
    <property type="entry name" value="SET7_MeTrfase"/>
</dbReference>
<dbReference type="InterPro" id="IPR001214">
    <property type="entry name" value="SET_dom"/>
</dbReference>